<dbReference type="PANTHER" id="PTHR43133">
    <property type="entry name" value="RNA POLYMERASE ECF-TYPE SIGMA FACTO"/>
    <property type="match status" value="1"/>
</dbReference>
<dbReference type="Pfam" id="PF04542">
    <property type="entry name" value="Sigma70_r2"/>
    <property type="match status" value="1"/>
</dbReference>
<dbReference type="InterPro" id="IPR014284">
    <property type="entry name" value="RNA_pol_sigma-70_dom"/>
</dbReference>
<dbReference type="InterPro" id="IPR013249">
    <property type="entry name" value="RNA_pol_sigma70_r4_t2"/>
</dbReference>
<evidence type="ECO:0000313" key="8">
    <source>
        <dbReference type="EMBL" id="RQX14662.1"/>
    </source>
</evidence>
<accession>A0A3N9XPG1</accession>
<feature type="domain" description="RNA polymerase sigma factor 70 region 4 type 2" evidence="7">
    <location>
        <begin position="144"/>
        <end position="194"/>
    </location>
</feature>
<keyword evidence="2" id="KW-0805">Transcription regulation</keyword>
<dbReference type="NCBIfam" id="TIGR02983">
    <property type="entry name" value="SigE-fam_strep"/>
    <property type="match status" value="1"/>
</dbReference>
<dbReference type="Proteomes" id="UP000278981">
    <property type="component" value="Unassembled WGS sequence"/>
</dbReference>
<evidence type="ECO:0000256" key="3">
    <source>
        <dbReference type="ARBA" id="ARBA00023082"/>
    </source>
</evidence>
<dbReference type="SUPFAM" id="SSF88659">
    <property type="entry name" value="Sigma3 and sigma4 domains of RNA polymerase sigma factors"/>
    <property type="match status" value="1"/>
</dbReference>
<dbReference type="EMBL" id="QDGB01000296">
    <property type="protein sequence ID" value="RQX14662.1"/>
    <property type="molecule type" value="Genomic_DNA"/>
</dbReference>
<dbReference type="PANTHER" id="PTHR43133:SF50">
    <property type="entry name" value="ECF RNA POLYMERASE SIGMA FACTOR SIGM"/>
    <property type="match status" value="1"/>
</dbReference>
<dbReference type="Gene3D" id="1.10.1740.10">
    <property type="match status" value="1"/>
</dbReference>
<protein>
    <submittedName>
        <fullName evidence="8">SigE family RNA polymerase sigma factor</fullName>
    </submittedName>
</protein>
<dbReference type="SUPFAM" id="SSF88946">
    <property type="entry name" value="Sigma2 domain of RNA polymerase sigma factors"/>
    <property type="match status" value="1"/>
</dbReference>
<dbReference type="InterPro" id="IPR014325">
    <property type="entry name" value="RNA_pol_sigma-E_actinobac"/>
</dbReference>
<dbReference type="GO" id="GO:0006352">
    <property type="term" value="P:DNA-templated transcription initiation"/>
    <property type="evidence" value="ECO:0007669"/>
    <property type="project" value="InterPro"/>
</dbReference>
<evidence type="ECO:0000256" key="5">
    <source>
        <dbReference type="ARBA" id="ARBA00023163"/>
    </source>
</evidence>
<keyword evidence="4" id="KW-0238">DNA-binding</keyword>
<name>A0A3N9XPG1_9ACTN</name>
<dbReference type="AlphaFoldDB" id="A0A3N9XPG1"/>
<comment type="caution">
    <text evidence="8">The sequence shown here is derived from an EMBL/GenBank/DDBJ whole genome shotgun (WGS) entry which is preliminary data.</text>
</comment>
<gene>
    <name evidence="8" type="ORF">DDE19_22525</name>
</gene>
<organism evidence="8 9">
    <name type="scientific">Micromonospora ureilytica</name>
    <dbReference type="NCBI Taxonomy" id="709868"/>
    <lineage>
        <taxon>Bacteria</taxon>
        <taxon>Bacillati</taxon>
        <taxon>Actinomycetota</taxon>
        <taxon>Actinomycetes</taxon>
        <taxon>Micromonosporales</taxon>
        <taxon>Micromonosporaceae</taxon>
        <taxon>Micromonospora</taxon>
    </lineage>
</organism>
<dbReference type="InterPro" id="IPR013325">
    <property type="entry name" value="RNA_pol_sigma_r2"/>
</dbReference>
<dbReference type="InterPro" id="IPR013324">
    <property type="entry name" value="RNA_pol_sigma_r3/r4-like"/>
</dbReference>
<dbReference type="Gene3D" id="1.10.10.10">
    <property type="entry name" value="Winged helix-like DNA-binding domain superfamily/Winged helix DNA-binding domain"/>
    <property type="match status" value="1"/>
</dbReference>
<feature type="domain" description="RNA polymerase sigma-70 region 2" evidence="6">
    <location>
        <begin position="58"/>
        <end position="120"/>
    </location>
</feature>
<evidence type="ECO:0000259" key="7">
    <source>
        <dbReference type="Pfam" id="PF08281"/>
    </source>
</evidence>
<evidence type="ECO:0000256" key="2">
    <source>
        <dbReference type="ARBA" id="ARBA00023015"/>
    </source>
</evidence>
<evidence type="ECO:0000256" key="4">
    <source>
        <dbReference type="ARBA" id="ARBA00023125"/>
    </source>
</evidence>
<dbReference type="OrthoDB" id="3692620at2"/>
<dbReference type="GO" id="GO:0003677">
    <property type="term" value="F:DNA binding"/>
    <property type="evidence" value="ECO:0007669"/>
    <property type="project" value="UniProtKB-KW"/>
</dbReference>
<keyword evidence="5" id="KW-0804">Transcription</keyword>
<dbReference type="InterPro" id="IPR007627">
    <property type="entry name" value="RNA_pol_sigma70_r2"/>
</dbReference>
<dbReference type="CDD" id="cd06171">
    <property type="entry name" value="Sigma70_r4"/>
    <property type="match status" value="1"/>
</dbReference>
<evidence type="ECO:0000313" key="9">
    <source>
        <dbReference type="Proteomes" id="UP000278981"/>
    </source>
</evidence>
<dbReference type="NCBIfam" id="TIGR02937">
    <property type="entry name" value="sigma70-ECF"/>
    <property type="match status" value="1"/>
</dbReference>
<keyword evidence="3" id="KW-0731">Sigma factor</keyword>
<comment type="similarity">
    <text evidence="1">Belongs to the sigma-70 factor family. ECF subfamily.</text>
</comment>
<dbReference type="InterPro" id="IPR039425">
    <property type="entry name" value="RNA_pol_sigma-70-like"/>
</dbReference>
<sequence>MLLRPAALAADKTLTGPEPALTSLPSQSVQVVGGTHTMQRPRELAPPEGFAEFVAARSDALLRSAWLLTGDAGRAEDLLQTVLADVWRRWATIRSAGHPEAYLRRALFTTYVSWWRRRWRSEIPSQPPDGPSRGDVAGESADRDAVRRALARLSRQQRAIVVLRYVEDLTVQRTAEVLGCSHNTVKVQAFRALRILRTDPNLELFAAWRSRSDA</sequence>
<evidence type="ECO:0000256" key="1">
    <source>
        <dbReference type="ARBA" id="ARBA00010641"/>
    </source>
</evidence>
<dbReference type="InterPro" id="IPR036388">
    <property type="entry name" value="WH-like_DNA-bd_sf"/>
</dbReference>
<reference evidence="8 9" key="1">
    <citation type="submission" date="2018-04" db="EMBL/GenBank/DDBJ databases">
        <title>Micromonosporas from Atacama Desert.</title>
        <authorList>
            <person name="Carro L."/>
            <person name="Klenk H.-P."/>
            <person name="Goodfellow M."/>
        </authorList>
    </citation>
    <scope>NUCLEOTIDE SEQUENCE [LARGE SCALE GENOMIC DNA]</scope>
    <source>
        <strain evidence="8 9">LB19</strain>
    </source>
</reference>
<dbReference type="GO" id="GO:0016987">
    <property type="term" value="F:sigma factor activity"/>
    <property type="evidence" value="ECO:0007669"/>
    <property type="project" value="UniProtKB-KW"/>
</dbReference>
<proteinExistence type="inferred from homology"/>
<dbReference type="Pfam" id="PF08281">
    <property type="entry name" value="Sigma70_r4_2"/>
    <property type="match status" value="1"/>
</dbReference>
<evidence type="ECO:0000259" key="6">
    <source>
        <dbReference type="Pfam" id="PF04542"/>
    </source>
</evidence>